<keyword evidence="1" id="KW-0805">Transcription regulation</keyword>
<gene>
    <name evidence="5" type="ORF">AL538_17955</name>
</gene>
<evidence type="ECO:0000313" key="6">
    <source>
        <dbReference type="Proteomes" id="UP000067422"/>
    </source>
</evidence>
<dbReference type="PRINTS" id="PR00032">
    <property type="entry name" value="HTHARAC"/>
</dbReference>
<evidence type="ECO:0000256" key="1">
    <source>
        <dbReference type="ARBA" id="ARBA00023015"/>
    </source>
</evidence>
<dbReference type="Pfam" id="PF12833">
    <property type="entry name" value="HTH_18"/>
    <property type="match status" value="1"/>
</dbReference>
<dbReference type="PANTHER" id="PTHR47894:SF4">
    <property type="entry name" value="HTH-TYPE TRANSCRIPTIONAL REGULATOR GADX"/>
    <property type="match status" value="1"/>
</dbReference>
<dbReference type="SUPFAM" id="SSF46689">
    <property type="entry name" value="Homeodomain-like"/>
    <property type="match status" value="1"/>
</dbReference>
<dbReference type="InterPro" id="IPR020449">
    <property type="entry name" value="Tscrpt_reg_AraC-type_HTH"/>
</dbReference>
<sequence>MCILRHVSYLLKSQSSNVRSRVMKRDVLNLGEGVSYSIPLIRKTIVYDFLGQLVLEPTALAQLQEQADMPFALDTSTAEFIPFHAFSRLLSGLRQHLGATVFVSSLQRIAKHASINLKFNQATPENVITSLGLRALNVETSAHVTRVEADASAFDQIEAELFLTVYLHAYMKAWYPNLQEPNAYYLLHPQGQPLTELQIRNDIPQFLGQEYLALEYPALEEIDSINVCAEDKPFAYYVEQALSAYVGRVDMSLDVFSELIGISKRTVQRSLKQEGTSFREVKEALNFTFAKRVLIQRNSAVGDIAVHLGYADATQFVRAFKRANGITPLQWKKANQP</sequence>
<evidence type="ECO:0000313" key="5">
    <source>
        <dbReference type="EMBL" id="AMF99612.1"/>
    </source>
</evidence>
<evidence type="ECO:0000256" key="3">
    <source>
        <dbReference type="ARBA" id="ARBA00023163"/>
    </source>
</evidence>
<dbReference type="InterPro" id="IPR009057">
    <property type="entry name" value="Homeodomain-like_sf"/>
</dbReference>
<reference evidence="5" key="1">
    <citation type="submission" date="2018-01" db="EMBL/GenBank/DDBJ databases">
        <title>FDA dAtabase for Regulatory Grade micrObial Sequences (FDA-ARGOS): Supporting development and validation of Infectious Disease Dx tests.</title>
        <authorList>
            <person name="Hoffmann M."/>
            <person name="Allard M."/>
            <person name="Evans P."/>
            <person name="Brown E."/>
            <person name="Tallon L."/>
            <person name="Sadzewicz L."/>
            <person name="Sengamalay N."/>
            <person name="Ott S."/>
            <person name="Godinez A."/>
            <person name="Nagaraj S."/>
            <person name="Vyas G."/>
            <person name="Aluvathingal J."/>
            <person name="Nadendla S."/>
            <person name="Geyer C."/>
            <person name="Sichtig H."/>
        </authorList>
    </citation>
    <scope>NUCLEOTIDE SEQUENCE</scope>
    <source>
        <strain evidence="5">FDAARGOS_107</strain>
    </source>
</reference>
<proteinExistence type="predicted"/>
<dbReference type="EMBL" id="CP014039">
    <property type="protein sequence ID" value="AMF99612.1"/>
    <property type="molecule type" value="Genomic_DNA"/>
</dbReference>
<accession>A0ABM5Y210</accession>
<dbReference type="PROSITE" id="PS01124">
    <property type="entry name" value="HTH_ARAC_FAMILY_2"/>
    <property type="match status" value="1"/>
</dbReference>
<keyword evidence="2" id="KW-0238">DNA-binding</keyword>
<dbReference type="InterPro" id="IPR018060">
    <property type="entry name" value="HTH_AraC"/>
</dbReference>
<name>A0ABM5Y210_VIBHA</name>
<keyword evidence="3" id="KW-0804">Transcription</keyword>
<protein>
    <submittedName>
        <fullName evidence="5">AraC family transcriptional regulator</fullName>
    </submittedName>
</protein>
<dbReference type="Gene3D" id="1.10.10.60">
    <property type="entry name" value="Homeodomain-like"/>
    <property type="match status" value="1"/>
</dbReference>
<dbReference type="SMART" id="SM00342">
    <property type="entry name" value="HTH_ARAC"/>
    <property type="match status" value="1"/>
</dbReference>
<keyword evidence="6" id="KW-1185">Reference proteome</keyword>
<dbReference type="Proteomes" id="UP000067422">
    <property type="component" value="Chromosome 2"/>
</dbReference>
<dbReference type="PANTHER" id="PTHR47894">
    <property type="entry name" value="HTH-TYPE TRANSCRIPTIONAL REGULATOR GADX"/>
    <property type="match status" value="1"/>
</dbReference>
<organism evidence="5 6">
    <name type="scientific">Vibrio harveyi</name>
    <name type="common">Beneckea harveyi</name>
    <dbReference type="NCBI Taxonomy" id="669"/>
    <lineage>
        <taxon>Bacteria</taxon>
        <taxon>Pseudomonadati</taxon>
        <taxon>Pseudomonadota</taxon>
        <taxon>Gammaproteobacteria</taxon>
        <taxon>Vibrionales</taxon>
        <taxon>Vibrionaceae</taxon>
        <taxon>Vibrio</taxon>
    </lineage>
</organism>
<evidence type="ECO:0000256" key="2">
    <source>
        <dbReference type="ARBA" id="ARBA00023125"/>
    </source>
</evidence>
<evidence type="ECO:0000259" key="4">
    <source>
        <dbReference type="PROSITE" id="PS01124"/>
    </source>
</evidence>
<feature type="domain" description="HTH araC/xylS-type" evidence="4">
    <location>
        <begin position="232"/>
        <end position="334"/>
    </location>
</feature>